<reference evidence="9" key="1">
    <citation type="submission" date="2025-08" db="UniProtKB">
        <authorList>
            <consortium name="RefSeq"/>
        </authorList>
    </citation>
    <scope>IDENTIFICATION</scope>
    <source>
        <tissue evidence="9">Sperm</tissue>
    </source>
</reference>
<dbReference type="GO" id="GO:0016020">
    <property type="term" value="C:membrane"/>
    <property type="evidence" value="ECO:0007669"/>
    <property type="project" value="UniProtKB-SubCell"/>
</dbReference>
<evidence type="ECO:0000256" key="6">
    <source>
        <dbReference type="SAM" id="Phobius"/>
    </source>
</evidence>
<dbReference type="AlphaFoldDB" id="A0AAJ7WXJ4"/>
<dbReference type="GO" id="GO:0042552">
    <property type="term" value="P:myelination"/>
    <property type="evidence" value="ECO:0007669"/>
    <property type="project" value="TreeGrafter"/>
</dbReference>
<dbReference type="KEGG" id="pmrn:116944137"/>
<evidence type="ECO:0000256" key="2">
    <source>
        <dbReference type="ARBA" id="ARBA00022692"/>
    </source>
</evidence>
<name>A0AAJ7WXJ4_PETMA</name>
<dbReference type="GeneID" id="116944137"/>
<comment type="subcellular location">
    <subcellularLocation>
        <location evidence="1">Membrane</location>
        <topology evidence="1">Multi-pass membrane protein</topology>
    </subcellularLocation>
</comment>
<dbReference type="CTD" id="152189"/>
<keyword evidence="2 5" id="KW-0812">Transmembrane</keyword>
<sequence length="256" mass="27854">MADFPDKVSTNTSSSYPTAQSSSQIALDKGFVKTIPGILMILEIVFGLLVWSLVAATNYTTVPPLGWVLFVAVFFWLLTIFFFVVDLFALYTRAQNINWSLVGLVFNAFASVLYFSAAIVEATIASSWTRDELDMYGHHIAATGFGYNLAAAVIYLTAAITDAASSNIYQGNERSHLVASTFFAFVVTLLHGGSCFCDFRAWQGTHAPHAPSNPGDVQRAVHATNVAIVQIQAVEFHTANTDARVPTDPQVNICNQ</sequence>
<dbReference type="Pfam" id="PF01284">
    <property type="entry name" value="MARVEL"/>
    <property type="match status" value="1"/>
</dbReference>
<dbReference type="Proteomes" id="UP001318040">
    <property type="component" value="Chromosome 20"/>
</dbReference>
<evidence type="ECO:0000313" key="9">
    <source>
        <dbReference type="RefSeq" id="XP_032813487.1"/>
    </source>
</evidence>
<feature type="domain" description="MARVEL" evidence="7">
    <location>
        <begin position="31"/>
        <end position="203"/>
    </location>
</feature>
<keyword evidence="3 6" id="KW-1133">Transmembrane helix</keyword>
<dbReference type="PANTHER" id="PTHR22776:SF97">
    <property type="entry name" value="RE01453P"/>
    <property type="match status" value="1"/>
</dbReference>
<gene>
    <name evidence="9" type="primary">CMTM8</name>
</gene>
<dbReference type="PRINTS" id="PR01884">
    <property type="entry name" value="MALPROTEIN"/>
</dbReference>
<dbReference type="RefSeq" id="XP_032813487.1">
    <property type="nucleotide sequence ID" value="XM_032957596.1"/>
</dbReference>
<evidence type="ECO:0000256" key="4">
    <source>
        <dbReference type="ARBA" id="ARBA00023136"/>
    </source>
</evidence>
<feature type="transmembrane region" description="Helical" evidence="6">
    <location>
        <begin position="101"/>
        <end position="125"/>
    </location>
</feature>
<evidence type="ECO:0000256" key="3">
    <source>
        <dbReference type="ARBA" id="ARBA00022989"/>
    </source>
</evidence>
<dbReference type="InterPro" id="IPR008253">
    <property type="entry name" value="Marvel"/>
</dbReference>
<organism evidence="8 9">
    <name type="scientific">Petromyzon marinus</name>
    <name type="common">Sea lamprey</name>
    <dbReference type="NCBI Taxonomy" id="7757"/>
    <lineage>
        <taxon>Eukaryota</taxon>
        <taxon>Metazoa</taxon>
        <taxon>Chordata</taxon>
        <taxon>Craniata</taxon>
        <taxon>Vertebrata</taxon>
        <taxon>Cyclostomata</taxon>
        <taxon>Hyperoartia</taxon>
        <taxon>Petromyzontiformes</taxon>
        <taxon>Petromyzontidae</taxon>
        <taxon>Petromyzon</taxon>
    </lineage>
</organism>
<protein>
    <submittedName>
        <fullName evidence="9">CKLF-like MARVEL transmembrane domain-containing protein 8 isoform X1</fullName>
    </submittedName>
</protein>
<keyword evidence="4 5" id="KW-0472">Membrane</keyword>
<dbReference type="GO" id="GO:0019911">
    <property type="term" value="F:structural constituent of myelin sheath"/>
    <property type="evidence" value="ECO:0007669"/>
    <property type="project" value="TreeGrafter"/>
</dbReference>
<dbReference type="InterPro" id="IPR050578">
    <property type="entry name" value="MARVEL-CKLF_proteins"/>
</dbReference>
<feature type="transmembrane region" description="Helical" evidence="6">
    <location>
        <begin position="38"/>
        <end position="59"/>
    </location>
</feature>
<keyword evidence="8" id="KW-1185">Reference proteome</keyword>
<dbReference type="PROSITE" id="PS51225">
    <property type="entry name" value="MARVEL"/>
    <property type="match status" value="1"/>
</dbReference>
<accession>A0AAJ7WXJ4</accession>
<proteinExistence type="predicted"/>
<evidence type="ECO:0000313" key="8">
    <source>
        <dbReference type="Proteomes" id="UP001318040"/>
    </source>
</evidence>
<evidence type="ECO:0000256" key="1">
    <source>
        <dbReference type="ARBA" id="ARBA00004141"/>
    </source>
</evidence>
<dbReference type="PANTHER" id="PTHR22776">
    <property type="entry name" value="MARVEL-CONTAINING POTENTIAL LIPID RAFT-ASSOCIATED PROTEIN"/>
    <property type="match status" value="1"/>
</dbReference>
<feature type="transmembrane region" description="Helical" evidence="6">
    <location>
        <begin position="145"/>
        <end position="164"/>
    </location>
</feature>
<feature type="transmembrane region" description="Helical" evidence="6">
    <location>
        <begin position="65"/>
        <end position="89"/>
    </location>
</feature>
<evidence type="ECO:0000256" key="5">
    <source>
        <dbReference type="PROSITE-ProRule" id="PRU00581"/>
    </source>
</evidence>
<dbReference type="InterPro" id="IPR013295">
    <property type="entry name" value="MAL"/>
</dbReference>
<evidence type="ECO:0000259" key="7">
    <source>
        <dbReference type="PROSITE" id="PS51225"/>
    </source>
</evidence>